<dbReference type="AlphaFoldDB" id="A0AAD9XC11"/>
<proteinExistence type="predicted"/>
<feature type="region of interest" description="Disordered" evidence="4">
    <location>
        <begin position="512"/>
        <end position="531"/>
    </location>
</feature>
<dbReference type="Gene3D" id="3.40.30.10">
    <property type="entry name" value="Glutaredoxin"/>
    <property type="match status" value="1"/>
</dbReference>
<dbReference type="InterPro" id="IPR000504">
    <property type="entry name" value="RRM_dom"/>
</dbReference>
<dbReference type="CDD" id="cd02970">
    <property type="entry name" value="PRX_like2"/>
    <property type="match status" value="1"/>
</dbReference>
<dbReference type="SUPFAM" id="SSF54928">
    <property type="entry name" value="RNA-binding domain, RBD"/>
    <property type="match status" value="2"/>
</dbReference>
<dbReference type="GO" id="GO:0006417">
    <property type="term" value="P:regulation of translation"/>
    <property type="evidence" value="ECO:0007669"/>
    <property type="project" value="TreeGrafter"/>
</dbReference>
<gene>
    <name evidence="6" type="ORF">Ddye_009813</name>
</gene>
<dbReference type="InterPro" id="IPR036249">
    <property type="entry name" value="Thioredoxin-like_sf"/>
</dbReference>
<accession>A0AAD9XC11</accession>
<organism evidence="6 7">
    <name type="scientific">Dipteronia dyeriana</name>
    <dbReference type="NCBI Taxonomy" id="168575"/>
    <lineage>
        <taxon>Eukaryota</taxon>
        <taxon>Viridiplantae</taxon>
        <taxon>Streptophyta</taxon>
        <taxon>Embryophyta</taxon>
        <taxon>Tracheophyta</taxon>
        <taxon>Spermatophyta</taxon>
        <taxon>Magnoliopsida</taxon>
        <taxon>eudicotyledons</taxon>
        <taxon>Gunneridae</taxon>
        <taxon>Pentapetalae</taxon>
        <taxon>rosids</taxon>
        <taxon>malvids</taxon>
        <taxon>Sapindales</taxon>
        <taxon>Sapindaceae</taxon>
        <taxon>Hippocastanoideae</taxon>
        <taxon>Acereae</taxon>
        <taxon>Dipteronia</taxon>
    </lineage>
</organism>
<dbReference type="SMART" id="SM00360">
    <property type="entry name" value="RRM"/>
    <property type="match status" value="2"/>
</dbReference>
<evidence type="ECO:0000259" key="5">
    <source>
        <dbReference type="PROSITE" id="PS50102"/>
    </source>
</evidence>
<name>A0AAD9XC11_9ROSI</name>
<dbReference type="Pfam" id="PF00076">
    <property type="entry name" value="RRM_1"/>
    <property type="match status" value="2"/>
</dbReference>
<evidence type="ECO:0000313" key="6">
    <source>
        <dbReference type="EMBL" id="KAK2656761.1"/>
    </source>
</evidence>
<keyword evidence="7" id="KW-1185">Reference proteome</keyword>
<dbReference type="EMBL" id="JANJYI010000003">
    <property type="protein sequence ID" value="KAK2656761.1"/>
    <property type="molecule type" value="Genomic_DNA"/>
</dbReference>
<evidence type="ECO:0000313" key="7">
    <source>
        <dbReference type="Proteomes" id="UP001280121"/>
    </source>
</evidence>
<dbReference type="PANTHER" id="PTHR48032:SF12">
    <property type="entry name" value="RRM DOMAIN-CONTAINING PROTEIN"/>
    <property type="match status" value="1"/>
</dbReference>
<protein>
    <recommendedName>
        <fullName evidence="5">RRM domain-containing protein</fullName>
    </recommendedName>
</protein>
<dbReference type="GO" id="GO:0003729">
    <property type="term" value="F:mRNA binding"/>
    <property type="evidence" value="ECO:0007669"/>
    <property type="project" value="TreeGrafter"/>
</dbReference>
<evidence type="ECO:0000256" key="1">
    <source>
        <dbReference type="ARBA" id="ARBA00022737"/>
    </source>
</evidence>
<dbReference type="Gene3D" id="3.30.70.330">
    <property type="match status" value="2"/>
</dbReference>
<dbReference type="InterPro" id="IPR035979">
    <property type="entry name" value="RBD_domain_sf"/>
</dbReference>
<keyword evidence="1" id="KW-0677">Repeat</keyword>
<sequence length="618" mass="68591">MAVMATISSETIRALRPLCFTSTKSPKSSSRFLSISTIEFLPRLVTSISSPTSTHRATSRPHPRLRIRASAAEFSASIGDSLGDVSIFTAAGDVVLFKDLWDQTEGVAVVALLRHFGCPCCWELASALKESKAKFDSAGVKLIAVGIGTPNKAQLLAERLPFPMNCLYADPDRKVYDLLGLYYGLGRTFFNPASAKVFSRFEALQKAVKNYTIEATPDDRSSVLQQGGMFVFKGKQLLYARKDEGTGSKGFIGWYILDMESSEAVKKLFVGGLPKEANEETLKDHFKEFGEVEESLVIRERRTGNGRGFGFVTFTESTMADEALRFGHQHGHLMLGKKVDVKRALPKSTGYISNGNGNNQTLTTNKIFVGGLPDELTNAEFRSYFEDFGTVTDAVVIYDKYTCRPRGFGFITFDSQDVAQKVLEQSSHELKNKKVDVKMAEPKYMKDEYMSVYDAYSTDLAYGLSLYNTYSPCFPYLGYPSTFPLQHYYNNWNFSRYYPNYGWDRGNMNASSSSQGYANPSVSIQANGRDTYNRNRGTVKVKITAASSAAEPQTEVDDSSIPKSSVVEPQTEIDVEPQIGETEIEIEESSDPKSVINDKLSSASEMNGFCSKHTMDKQ</sequence>
<feature type="domain" description="RRM" evidence="5">
    <location>
        <begin position="365"/>
        <end position="442"/>
    </location>
</feature>
<dbReference type="Pfam" id="PF13911">
    <property type="entry name" value="AhpC-TSA_2"/>
    <property type="match status" value="1"/>
</dbReference>
<dbReference type="PANTHER" id="PTHR48032">
    <property type="entry name" value="RNA-BINDING PROTEIN MUSASHI HOMOLOG RBP6"/>
    <property type="match status" value="1"/>
</dbReference>
<dbReference type="Proteomes" id="UP001280121">
    <property type="component" value="Unassembled WGS sequence"/>
</dbReference>
<comment type="caution">
    <text evidence="6">The sequence shown here is derived from an EMBL/GenBank/DDBJ whole genome shotgun (WGS) entry which is preliminary data.</text>
</comment>
<reference evidence="6" key="1">
    <citation type="journal article" date="2023" name="Plant J.">
        <title>Genome sequences and population genomics provide insights into the demographic history, inbreeding, and mutation load of two 'living fossil' tree species of Dipteronia.</title>
        <authorList>
            <person name="Feng Y."/>
            <person name="Comes H.P."/>
            <person name="Chen J."/>
            <person name="Zhu S."/>
            <person name="Lu R."/>
            <person name="Zhang X."/>
            <person name="Li P."/>
            <person name="Qiu J."/>
            <person name="Olsen K.M."/>
            <person name="Qiu Y."/>
        </authorList>
    </citation>
    <scope>NUCLEOTIDE SEQUENCE</scope>
    <source>
        <strain evidence="6">KIB01</strain>
    </source>
</reference>
<dbReference type="InterPro" id="IPR012677">
    <property type="entry name" value="Nucleotide-bd_a/b_plait_sf"/>
</dbReference>
<feature type="domain" description="RRM" evidence="5">
    <location>
        <begin position="266"/>
        <end position="346"/>
    </location>
</feature>
<evidence type="ECO:0000256" key="4">
    <source>
        <dbReference type="SAM" id="MobiDB-lite"/>
    </source>
</evidence>
<dbReference type="PROSITE" id="PS50102">
    <property type="entry name" value="RRM"/>
    <property type="match status" value="2"/>
</dbReference>
<dbReference type="SUPFAM" id="SSF52833">
    <property type="entry name" value="Thioredoxin-like"/>
    <property type="match status" value="1"/>
</dbReference>
<dbReference type="FunFam" id="3.40.30.10:FF:000166">
    <property type="entry name" value="Thioredoxin-like protein AAED1, chloroplastic"/>
    <property type="match status" value="1"/>
</dbReference>
<dbReference type="InterPro" id="IPR032801">
    <property type="entry name" value="PXL2A/B/C"/>
</dbReference>
<evidence type="ECO:0000256" key="3">
    <source>
        <dbReference type="PROSITE-ProRule" id="PRU00176"/>
    </source>
</evidence>
<feature type="region of interest" description="Disordered" evidence="4">
    <location>
        <begin position="545"/>
        <end position="578"/>
    </location>
</feature>
<evidence type="ECO:0000256" key="2">
    <source>
        <dbReference type="ARBA" id="ARBA00022884"/>
    </source>
</evidence>
<keyword evidence="2 3" id="KW-0694">RNA-binding</keyword>